<reference evidence="3 4" key="1">
    <citation type="submission" date="2019-06" db="EMBL/GenBank/DDBJ databases">
        <title>Whole genome shotgun sequence of Brevibacillus reuszeri NBRC 15719.</title>
        <authorList>
            <person name="Hosoyama A."/>
            <person name="Uohara A."/>
            <person name="Ohji S."/>
            <person name="Ichikawa N."/>
        </authorList>
    </citation>
    <scope>NUCLEOTIDE SEQUENCE [LARGE SCALE GENOMIC DNA]</scope>
    <source>
        <strain evidence="3 4">NBRC 15719</strain>
    </source>
</reference>
<gene>
    <name evidence="3" type="primary">bsp22</name>
    <name evidence="3" type="ORF">BRE01_08140</name>
</gene>
<feature type="transmembrane region" description="Helical" evidence="2">
    <location>
        <begin position="7"/>
        <end position="26"/>
    </location>
</feature>
<keyword evidence="4" id="KW-1185">Reference proteome</keyword>
<keyword evidence="1" id="KW-0175">Coiled coil</keyword>
<keyword evidence="2" id="KW-0472">Membrane</keyword>
<evidence type="ECO:0000313" key="3">
    <source>
        <dbReference type="EMBL" id="GED67112.1"/>
    </source>
</evidence>
<keyword evidence="2" id="KW-0812">Transmembrane</keyword>
<evidence type="ECO:0000313" key="4">
    <source>
        <dbReference type="Proteomes" id="UP000319578"/>
    </source>
</evidence>
<sequence length="208" mass="22988">MSMKKKIVSVGGVFIVGVLFGSALMYNDSFYHTVNHAIGKGATQNSIVSSGNAGGVETINVNTMDMETAMMAVQGERAKLLEKQLQDQIKAVQDKNEQIAKLNDAQSKLRELQADAHNDQGMNEEQKEALKKAMEGAGLNTKLPENKEELDALESQIRNQIDASSNSQQMDMLRLQSLSNKRNEAFDTMSNFIKKMQDSRSSIIGNMR</sequence>
<evidence type="ECO:0000256" key="1">
    <source>
        <dbReference type="SAM" id="Coils"/>
    </source>
</evidence>
<feature type="coiled-coil region" evidence="1">
    <location>
        <begin position="78"/>
        <end position="163"/>
    </location>
</feature>
<protein>
    <recommendedName>
        <fullName evidence="5">Secreted protein</fullName>
    </recommendedName>
</protein>
<evidence type="ECO:0008006" key="5">
    <source>
        <dbReference type="Google" id="ProtNLM"/>
    </source>
</evidence>
<proteinExistence type="predicted"/>
<comment type="caution">
    <text evidence="3">The sequence shown here is derived from an EMBL/GenBank/DDBJ whole genome shotgun (WGS) entry which is preliminary data.</text>
</comment>
<keyword evidence="2" id="KW-1133">Transmembrane helix</keyword>
<organism evidence="3 4">
    <name type="scientific">Brevibacillus reuszeri</name>
    <dbReference type="NCBI Taxonomy" id="54915"/>
    <lineage>
        <taxon>Bacteria</taxon>
        <taxon>Bacillati</taxon>
        <taxon>Bacillota</taxon>
        <taxon>Bacilli</taxon>
        <taxon>Bacillales</taxon>
        <taxon>Paenibacillaceae</taxon>
        <taxon>Brevibacillus</taxon>
    </lineage>
</organism>
<dbReference type="RefSeq" id="WP_049740504.1">
    <property type="nucleotide sequence ID" value="NZ_BJON01000003.1"/>
</dbReference>
<name>A0ABQ0TH70_9BACL</name>
<accession>A0ABQ0TH70</accession>
<evidence type="ECO:0000256" key="2">
    <source>
        <dbReference type="SAM" id="Phobius"/>
    </source>
</evidence>
<dbReference type="Proteomes" id="UP000319578">
    <property type="component" value="Unassembled WGS sequence"/>
</dbReference>
<dbReference type="EMBL" id="BJON01000003">
    <property type="protein sequence ID" value="GED67112.1"/>
    <property type="molecule type" value="Genomic_DNA"/>
</dbReference>